<dbReference type="AlphaFoldDB" id="A0A0F8YEN4"/>
<evidence type="ECO:0000256" key="1">
    <source>
        <dbReference type="SAM" id="Phobius"/>
    </source>
</evidence>
<protein>
    <submittedName>
        <fullName evidence="2">Uncharacterized protein</fullName>
    </submittedName>
</protein>
<dbReference type="EMBL" id="LAZR01053832">
    <property type="protein sequence ID" value="KKK79878.1"/>
    <property type="molecule type" value="Genomic_DNA"/>
</dbReference>
<comment type="caution">
    <text evidence="2">The sequence shown here is derived from an EMBL/GenBank/DDBJ whole genome shotgun (WGS) entry which is preliminary data.</text>
</comment>
<keyword evidence="1" id="KW-0472">Membrane</keyword>
<evidence type="ECO:0000313" key="2">
    <source>
        <dbReference type="EMBL" id="KKK79878.1"/>
    </source>
</evidence>
<accession>A0A0F8YEN4</accession>
<feature type="non-terminal residue" evidence="2">
    <location>
        <position position="43"/>
    </location>
</feature>
<keyword evidence="1" id="KW-0812">Transmembrane</keyword>
<name>A0A0F8YEN4_9ZZZZ</name>
<reference evidence="2" key="1">
    <citation type="journal article" date="2015" name="Nature">
        <title>Complex archaea that bridge the gap between prokaryotes and eukaryotes.</title>
        <authorList>
            <person name="Spang A."/>
            <person name="Saw J.H."/>
            <person name="Jorgensen S.L."/>
            <person name="Zaremba-Niedzwiedzka K."/>
            <person name="Martijn J."/>
            <person name="Lind A.E."/>
            <person name="van Eijk R."/>
            <person name="Schleper C."/>
            <person name="Guy L."/>
            <person name="Ettema T.J."/>
        </authorList>
    </citation>
    <scope>NUCLEOTIDE SEQUENCE</scope>
</reference>
<organism evidence="2">
    <name type="scientific">marine sediment metagenome</name>
    <dbReference type="NCBI Taxonomy" id="412755"/>
    <lineage>
        <taxon>unclassified sequences</taxon>
        <taxon>metagenomes</taxon>
        <taxon>ecological metagenomes</taxon>
    </lineage>
</organism>
<sequence>MKSQHGNRLPDPIREVLIVKRWVQVGVYLGITLPLVLYYYFLA</sequence>
<proteinExistence type="predicted"/>
<gene>
    <name evidence="2" type="ORF">LCGC14_2829100</name>
</gene>
<feature type="transmembrane region" description="Helical" evidence="1">
    <location>
        <begin position="21"/>
        <end position="41"/>
    </location>
</feature>
<keyword evidence="1" id="KW-1133">Transmembrane helix</keyword>